<organism evidence="2 3">
    <name type="scientific">Streptomyces sulfonofaciens</name>
    <dbReference type="NCBI Taxonomy" id="68272"/>
    <lineage>
        <taxon>Bacteria</taxon>
        <taxon>Bacillati</taxon>
        <taxon>Actinomycetota</taxon>
        <taxon>Actinomycetes</taxon>
        <taxon>Kitasatosporales</taxon>
        <taxon>Streptomycetaceae</taxon>
        <taxon>Streptomyces</taxon>
    </lineage>
</organism>
<evidence type="ECO:0000313" key="2">
    <source>
        <dbReference type="EMBL" id="GHH74151.1"/>
    </source>
</evidence>
<dbReference type="Proteomes" id="UP000603708">
    <property type="component" value="Unassembled WGS sequence"/>
</dbReference>
<evidence type="ECO:0000256" key="1">
    <source>
        <dbReference type="SAM" id="MobiDB-lite"/>
    </source>
</evidence>
<gene>
    <name evidence="2" type="ORF">GCM10018793_14670</name>
</gene>
<feature type="compositionally biased region" description="Gly residues" evidence="1">
    <location>
        <begin position="29"/>
        <end position="42"/>
    </location>
</feature>
<proteinExistence type="predicted"/>
<reference evidence="2" key="2">
    <citation type="submission" date="2020-09" db="EMBL/GenBank/DDBJ databases">
        <authorList>
            <person name="Sun Q."/>
            <person name="Ohkuma M."/>
        </authorList>
    </citation>
    <scope>NUCLEOTIDE SEQUENCE</scope>
    <source>
        <strain evidence="2">JCM 5069</strain>
    </source>
</reference>
<protein>
    <submittedName>
        <fullName evidence="2">Uncharacterized protein</fullName>
    </submittedName>
</protein>
<evidence type="ECO:0000313" key="3">
    <source>
        <dbReference type="Proteomes" id="UP000603708"/>
    </source>
</evidence>
<name>A0A919FXG7_9ACTN</name>
<accession>A0A919FXG7</accession>
<feature type="region of interest" description="Disordered" evidence="1">
    <location>
        <begin position="1"/>
        <end position="55"/>
    </location>
</feature>
<reference evidence="2" key="1">
    <citation type="journal article" date="2014" name="Int. J. Syst. Evol. Microbiol.">
        <title>Complete genome sequence of Corynebacterium casei LMG S-19264T (=DSM 44701T), isolated from a smear-ripened cheese.</title>
        <authorList>
            <consortium name="US DOE Joint Genome Institute (JGI-PGF)"/>
            <person name="Walter F."/>
            <person name="Albersmeier A."/>
            <person name="Kalinowski J."/>
            <person name="Ruckert C."/>
        </authorList>
    </citation>
    <scope>NUCLEOTIDE SEQUENCE</scope>
    <source>
        <strain evidence="2">JCM 5069</strain>
    </source>
</reference>
<keyword evidence="3" id="KW-1185">Reference proteome</keyword>
<comment type="caution">
    <text evidence="2">The sequence shown here is derived from an EMBL/GenBank/DDBJ whole genome shotgun (WGS) entry which is preliminary data.</text>
</comment>
<sequence>MAKNRNRKRGGRQERPAAGGRAAQQAGSTGPGTDTGPGGGPAEGARKQQRRFGHN</sequence>
<dbReference type="AlphaFoldDB" id="A0A919FXG7"/>
<dbReference type="RefSeq" id="WP_189930084.1">
    <property type="nucleotide sequence ID" value="NZ_BNCD01000003.1"/>
</dbReference>
<feature type="compositionally biased region" description="Basic residues" evidence="1">
    <location>
        <begin position="1"/>
        <end position="10"/>
    </location>
</feature>
<dbReference type="EMBL" id="BNCD01000003">
    <property type="protein sequence ID" value="GHH74151.1"/>
    <property type="molecule type" value="Genomic_DNA"/>
</dbReference>
<feature type="compositionally biased region" description="Low complexity" evidence="1">
    <location>
        <begin position="16"/>
        <end position="28"/>
    </location>
</feature>